<keyword evidence="3" id="KW-1185">Reference proteome</keyword>
<sequence length="175" mass="20199">MVCLVSHEYLIFGKDQLHSYNEAKINDGKSLNPSQIQLLYPQENVILSITDGASFMKEHRATILRLIDDQRRRMTSDSTSISSQSTASTLGTLVIFEDEDYGKESTPPLFNIDQKYLPHDRLPYSDKTPDLVQSEFKEISTEEFKKLWDKHFQENNNQQDTKKSTMMMGASEIRQ</sequence>
<dbReference type="AlphaFoldDB" id="A0A8J8T517"/>
<comment type="caution">
    <text evidence="2">The sequence shown here is derived from an EMBL/GenBank/DDBJ whole genome shotgun (WGS) entry which is preliminary data.</text>
</comment>
<proteinExistence type="predicted"/>
<gene>
    <name evidence="2" type="ORF">FGO68_gene1254</name>
</gene>
<reference evidence="2" key="1">
    <citation type="submission" date="2019-06" db="EMBL/GenBank/DDBJ databases">
        <authorList>
            <person name="Zheng W."/>
        </authorList>
    </citation>
    <scope>NUCLEOTIDE SEQUENCE</scope>
    <source>
        <strain evidence="2">QDHG01</strain>
    </source>
</reference>
<accession>A0A8J8T517</accession>
<evidence type="ECO:0000313" key="2">
    <source>
        <dbReference type="EMBL" id="TNV81801.1"/>
    </source>
</evidence>
<dbReference type="EMBL" id="RRYP01005720">
    <property type="protein sequence ID" value="TNV81801.1"/>
    <property type="molecule type" value="Genomic_DNA"/>
</dbReference>
<feature type="region of interest" description="Disordered" evidence="1">
    <location>
        <begin position="153"/>
        <end position="175"/>
    </location>
</feature>
<organism evidence="2 3">
    <name type="scientific">Halteria grandinella</name>
    <dbReference type="NCBI Taxonomy" id="5974"/>
    <lineage>
        <taxon>Eukaryota</taxon>
        <taxon>Sar</taxon>
        <taxon>Alveolata</taxon>
        <taxon>Ciliophora</taxon>
        <taxon>Intramacronucleata</taxon>
        <taxon>Spirotrichea</taxon>
        <taxon>Stichotrichia</taxon>
        <taxon>Sporadotrichida</taxon>
        <taxon>Halteriidae</taxon>
        <taxon>Halteria</taxon>
    </lineage>
</organism>
<protein>
    <submittedName>
        <fullName evidence="2">Uncharacterized protein</fullName>
    </submittedName>
</protein>
<evidence type="ECO:0000313" key="3">
    <source>
        <dbReference type="Proteomes" id="UP000785679"/>
    </source>
</evidence>
<name>A0A8J8T517_HALGN</name>
<evidence type="ECO:0000256" key="1">
    <source>
        <dbReference type="SAM" id="MobiDB-lite"/>
    </source>
</evidence>
<dbReference type="Proteomes" id="UP000785679">
    <property type="component" value="Unassembled WGS sequence"/>
</dbReference>